<gene>
    <name evidence="2" type="ORF">I8748_27190</name>
</gene>
<feature type="compositionally biased region" description="Polar residues" evidence="1">
    <location>
        <begin position="26"/>
        <end position="57"/>
    </location>
</feature>
<protein>
    <submittedName>
        <fullName evidence="2">Uncharacterized protein</fullName>
    </submittedName>
</protein>
<feature type="compositionally biased region" description="Basic and acidic residues" evidence="1">
    <location>
        <begin position="1"/>
        <end position="10"/>
    </location>
</feature>
<evidence type="ECO:0000313" key="2">
    <source>
        <dbReference type="EMBL" id="MBH8565809.1"/>
    </source>
</evidence>
<sequence length="75" mass="8060">MPDSNSDKAKILPVSSEVSKTEDTTKLSQVRDSSISNSQETILSQTTSDTPLASTKSNLRIPISSRIFAGSSMQQ</sequence>
<dbReference type="AlphaFoldDB" id="A0A8J7I0L0"/>
<name>A0A8J7I0L0_9NOST</name>
<dbReference type="Proteomes" id="UP000632766">
    <property type="component" value="Unassembled WGS sequence"/>
</dbReference>
<evidence type="ECO:0000313" key="3">
    <source>
        <dbReference type="Proteomes" id="UP000632766"/>
    </source>
</evidence>
<feature type="region of interest" description="Disordered" evidence="1">
    <location>
        <begin position="1"/>
        <end position="57"/>
    </location>
</feature>
<comment type="caution">
    <text evidence="2">The sequence shown here is derived from an EMBL/GenBank/DDBJ whole genome shotgun (WGS) entry which is preliminary data.</text>
</comment>
<organism evidence="2 3">
    <name type="scientific">Amazonocrinis nigriterrae CENA67</name>
    <dbReference type="NCBI Taxonomy" id="2794033"/>
    <lineage>
        <taxon>Bacteria</taxon>
        <taxon>Bacillati</taxon>
        <taxon>Cyanobacteriota</taxon>
        <taxon>Cyanophyceae</taxon>
        <taxon>Nostocales</taxon>
        <taxon>Nostocaceae</taxon>
        <taxon>Amazonocrinis</taxon>
        <taxon>Amazonocrinis nigriterrae</taxon>
    </lineage>
</organism>
<dbReference type="EMBL" id="JAECZC010000072">
    <property type="protein sequence ID" value="MBH8565809.1"/>
    <property type="molecule type" value="Genomic_DNA"/>
</dbReference>
<proteinExistence type="predicted"/>
<accession>A0A8J7I0L0</accession>
<reference evidence="2 3" key="1">
    <citation type="journal article" date="2021" name="Int. J. Syst. Evol. Microbiol.">
        <title>Amazonocrinis nigriterrae gen. nov., sp. nov., Atlanticothrix silvestris gen. nov., sp. nov. and Dendronalium phyllosphericum gen. nov., sp. nov., nostocacean cyanobacteria from Brazilian environments.</title>
        <authorList>
            <person name="Alvarenga D.O."/>
            <person name="Andreote A.P.D."/>
            <person name="Branco L.H.Z."/>
            <person name="Delbaje E."/>
            <person name="Cruz R.B."/>
            <person name="Varani A.M."/>
            <person name="Fiore M.F."/>
        </authorList>
    </citation>
    <scope>NUCLEOTIDE SEQUENCE [LARGE SCALE GENOMIC DNA]</scope>
    <source>
        <strain evidence="2 3">CENA67</strain>
    </source>
</reference>
<keyword evidence="3" id="KW-1185">Reference proteome</keyword>
<evidence type="ECO:0000256" key="1">
    <source>
        <dbReference type="SAM" id="MobiDB-lite"/>
    </source>
</evidence>